<dbReference type="EMBL" id="MN461478">
    <property type="protein sequence ID" value="QKE53466.1"/>
    <property type="molecule type" value="mRNA"/>
</dbReference>
<comment type="similarity">
    <text evidence="1">Belongs to the jacalin lectin family.</text>
</comment>
<dbReference type="PANTHER" id="PTHR47293">
    <property type="entry name" value="JACALIN-RELATED LECTIN 3"/>
    <property type="match status" value="1"/>
</dbReference>
<evidence type="ECO:0000313" key="4">
    <source>
        <dbReference type="EMBL" id="QKE53466.1"/>
    </source>
</evidence>
<evidence type="ECO:0000256" key="1">
    <source>
        <dbReference type="ARBA" id="ARBA00006568"/>
    </source>
</evidence>
<gene>
    <name evidence="4" type="primary">JRL8</name>
</gene>
<dbReference type="InterPro" id="IPR001229">
    <property type="entry name" value="Jacalin-like_lectin_dom"/>
</dbReference>
<dbReference type="Pfam" id="PF01419">
    <property type="entry name" value="Jacalin"/>
    <property type="match status" value="1"/>
</dbReference>
<feature type="domain" description="Jacalin-type lectin" evidence="3">
    <location>
        <begin position="13"/>
        <end position="161"/>
    </location>
</feature>
<evidence type="ECO:0000259" key="3">
    <source>
        <dbReference type="PROSITE" id="PS51752"/>
    </source>
</evidence>
<dbReference type="PROSITE" id="PS51752">
    <property type="entry name" value="JACALIN_LECTIN"/>
    <property type="match status" value="1"/>
</dbReference>
<name>A0A7D3QLB7_HELTU</name>
<reference evidence="4" key="1">
    <citation type="submission" date="2019-09" db="EMBL/GenBank/DDBJ databases">
        <authorList>
            <person name="He T."/>
        </authorList>
    </citation>
    <scope>NUCLEOTIDE SEQUENCE</scope>
</reference>
<dbReference type="SMART" id="SM00915">
    <property type="entry name" value="Jacalin"/>
    <property type="match status" value="1"/>
</dbReference>
<dbReference type="InterPro" id="IPR036404">
    <property type="entry name" value="Jacalin-like_lectin_dom_sf"/>
</dbReference>
<dbReference type="AlphaFoldDB" id="A0A7D3QLB7"/>
<dbReference type="PANTHER" id="PTHR47293:SF70">
    <property type="entry name" value="JACALIN-RELATED LECTIN 24-RELATED"/>
    <property type="match status" value="1"/>
</dbReference>
<dbReference type="GO" id="GO:0030246">
    <property type="term" value="F:carbohydrate binding"/>
    <property type="evidence" value="ECO:0007669"/>
    <property type="project" value="UniProtKB-KW"/>
</dbReference>
<dbReference type="SUPFAM" id="SSF51101">
    <property type="entry name" value="Mannose-binding lectins"/>
    <property type="match status" value="1"/>
</dbReference>
<accession>A0A7D3QLB7</accession>
<proteinExistence type="evidence at transcript level"/>
<organism evidence="4">
    <name type="scientific">Helianthus tuberosus</name>
    <name type="common">Jerusalem artichoke</name>
    <name type="synonym">Helianthus tomentosus</name>
    <dbReference type="NCBI Taxonomy" id="4233"/>
    <lineage>
        <taxon>Eukaryota</taxon>
        <taxon>Viridiplantae</taxon>
        <taxon>Streptophyta</taxon>
        <taxon>Embryophyta</taxon>
        <taxon>Tracheophyta</taxon>
        <taxon>Spermatophyta</taxon>
        <taxon>Magnoliopsida</taxon>
        <taxon>eudicotyledons</taxon>
        <taxon>Gunneridae</taxon>
        <taxon>Pentapetalae</taxon>
        <taxon>asterids</taxon>
        <taxon>campanulids</taxon>
        <taxon>Asterales</taxon>
        <taxon>Asteraceae</taxon>
        <taxon>Asteroideae</taxon>
        <taxon>Heliantheae alliance</taxon>
        <taxon>Heliantheae</taxon>
        <taxon>Helianthus</taxon>
    </lineage>
</organism>
<protein>
    <submittedName>
        <fullName evidence="4">Lectin protein</fullName>
    </submittedName>
</protein>
<keyword evidence="2" id="KW-0430">Lectin</keyword>
<sequence length="184" mass="20657">MDKLEYAYTQAAMDHMFKLGPKGMQGEIWDEKGRYEVVEILISHQPDLINSIRFSYRTVEEKVIHSKTYGEPTGLNFDMVEFDSSSEVLTSLSGTLKDGRLASIVFGTNIRKYGPFGTTNSKSSCSPYEDFEYKFKAGRFGGFHGSVVGGSVYAIGVYVKPYMVYDPDDVCDALNEDFSNQIQI</sequence>
<evidence type="ECO:0000256" key="2">
    <source>
        <dbReference type="ARBA" id="ARBA00022734"/>
    </source>
</evidence>
<dbReference type="Gene3D" id="2.100.10.30">
    <property type="entry name" value="Jacalin-like lectin domain"/>
    <property type="match status" value="1"/>
</dbReference>